<dbReference type="RefSeq" id="WP_180568181.1">
    <property type="nucleotide sequence ID" value="NZ_JACCKB010000010.1"/>
</dbReference>
<dbReference type="GO" id="GO:0043683">
    <property type="term" value="P:type IV pilus assembly"/>
    <property type="evidence" value="ECO:0007669"/>
    <property type="project" value="InterPro"/>
</dbReference>
<organism evidence="2 3">
    <name type="scientific">Spartinivicinus marinus</name>
    <dbReference type="NCBI Taxonomy" id="2994442"/>
    <lineage>
        <taxon>Bacteria</taxon>
        <taxon>Pseudomonadati</taxon>
        <taxon>Pseudomonadota</taxon>
        <taxon>Gammaproteobacteria</taxon>
        <taxon>Oceanospirillales</taxon>
        <taxon>Zooshikellaceae</taxon>
        <taxon>Spartinivicinus</taxon>
    </lineage>
</organism>
<evidence type="ECO:0000313" key="3">
    <source>
        <dbReference type="Proteomes" id="UP000569732"/>
    </source>
</evidence>
<feature type="transmembrane region" description="Helical" evidence="1">
    <location>
        <begin position="12"/>
        <end position="35"/>
    </location>
</feature>
<sequence>MNINKMLKNKGFTIIEMMISLVLGALLLGGIISLFTNNQQTYRIIQGTANLQDNARFAVDLIGEDIRMAGYMGCLSNLSNISLKNVLNNTGDDFAYQFNIGIEGFNSNGATWAPVLPAFISGMAPAPEANTDVIVIRRVIDNGASLVSNNPSPSEDMKIEDNTTLEDDEIVIISDCTKATLFQVTSANIQKGTGHINLTHNAGGKFTPGNKNEPLTDGPGYNPGEASIYKFVSNVYYIGRAQDTNGNNINNNQGNPVLSLWRRQAAAAPVEILRGVENLQILYGVDTTAGSPDGTIDQYQNASAVADFNRVITARVELTVNSIDAIGTQGDGVLRRTFSHTVRLRNRGS</sequence>
<dbReference type="Proteomes" id="UP000569732">
    <property type="component" value="Unassembled WGS sequence"/>
</dbReference>
<dbReference type="EMBL" id="JACCKB010000010">
    <property type="protein sequence ID" value="NYZ66149.1"/>
    <property type="molecule type" value="Genomic_DNA"/>
</dbReference>
<dbReference type="InterPro" id="IPR045584">
    <property type="entry name" value="Pilin-like"/>
</dbReference>
<keyword evidence="1" id="KW-0812">Transmembrane</keyword>
<dbReference type="InterPro" id="IPR012902">
    <property type="entry name" value="N_methyl_site"/>
</dbReference>
<dbReference type="SUPFAM" id="SSF54523">
    <property type="entry name" value="Pili subunits"/>
    <property type="match status" value="1"/>
</dbReference>
<dbReference type="NCBIfam" id="TIGR02532">
    <property type="entry name" value="IV_pilin_GFxxxE"/>
    <property type="match status" value="1"/>
</dbReference>
<keyword evidence="1" id="KW-0472">Membrane</keyword>
<name>A0A853I0L6_9GAMM</name>
<evidence type="ECO:0000313" key="2">
    <source>
        <dbReference type="EMBL" id="NYZ66149.1"/>
    </source>
</evidence>
<evidence type="ECO:0000256" key="1">
    <source>
        <dbReference type="SAM" id="Phobius"/>
    </source>
</evidence>
<dbReference type="Pfam" id="PF16074">
    <property type="entry name" value="PilW"/>
    <property type="match status" value="1"/>
</dbReference>
<accession>A0A853I0L6</accession>
<gene>
    <name evidence="2" type="ORF">H0A36_09000</name>
</gene>
<dbReference type="InterPro" id="IPR032092">
    <property type="entry name" value="PilW"/>
</dbReference>
<comment type="caution">
    <text evidence="2">The sequence shown here is derived from an EMBL/GenBank/DDBJ whole genome shotgun (WGS) entry which is preliminary data.</text>
</comment>
<reference evidence="2 3" key="1">
    <citation type="submission" date="2020-07" db="EMBL/GenBank/DDBJ databases">
        <title>Endozoicomonas sp. nov., isolated from sediment.</title>
        <authorList>
            <person name="Gu T."/>
        </authorList>
    </citation>
    <scope>NUCLEOTIDE SEQUENCE [LARGE SCALE GENOMIC DNA]</scope>
    <source>
        <strain evidence="2 3">SM1973</strain>
    </source>
</reference>
<proteinExistence type="predicted"/>
<protein>
    <submittedName>
        <fullName evidence="2">PilW family protein</fullName>
    </submittedName>
</protein>
<dbReference type="Pfam" id="PF07963">
    <property type="entry name" value="N_methyl"/>
    <property type="match status" value="1"/>
</dbReference>
<keyword evidence="1" id="KW-1133">Transmembrane helix</keyword>
<dbReference type="AlphaFoldDB" id="A0A853I0L6"/>
<keyword evidence="3" id="KW-1185">Reference proteome</keyword>